<evidence type="ECO:0000256" key="1">
    <source>
        <dbReference type="SAM" id="Coils"/>
    </source>
</evidence>
<reference evidence="3 4" key="1">
    <citation type="journal article" date="2016" name="Proc. Natl. Acad. Sci. U.S.A.">
        <title>Comparative genomics of biotechnologically important yeasts.</title>
        <authorList>
            <person name="Riley R."/>
            <person name="Haridas S."/>
            <person name="Wolfe K.H."/>
            <person name="Lopes M.R."/>
            <person name="Hittinger C.T."/>
            <person name="Goeker M."/>
            <person name="Salamov A.A."/>
            <person name="Wisecaver J.H."/>
            <person name="Long T.M."/>
            <person name="Calvey C.H."/>
            <person name="Aerts A.L."/>
            <person name="Barry K.W."/>
            <person name="Choi C."/>
            <person name="Clum A."/>
            <person name="Coughlan A.Y."/>
            <person name="Deshpande S."/>
            <person name="Douglass A.P."/>
            <person name="Hanson S.J."/>
            <person name="Klenk H.-P."/>
            <person name="LaButti K.M."/>
            <person name="Lapidus A."/>
            <person name="Lindquist E.A."/>
            <person name="Lipzen A.M."/>
            <person name="Meier-Kolthoff J.P."/>
            <person name="Ohm R.A."/>
            <person name="Otillar R.P."/>
            <person name="Pangilinan J.L."/>
            <person name="Peng Y."/>
            <person name="Rokas A."/>
            <person name="Rosa C.A."/>
            <person name="Scheuner C."/>
            <person name="Sibirny A.A."/>
            <person name="Slot J.C."/>
            <person name="Stielow J.B."/>
            <person name="Sun H."/>
            <person name="Kurtzman C.P."/>
            <person name="Blackwell M."/>
            <person name="Grigoriev I.V."/>
            <person name="Jeffries T.W."/>
        </authorList>
    </citation>
    <scope>NUCLEOTIDE SEQUENCE [LARGE SCALE GENOMIC DNA]</scope>
    <source>
        <strain evidence="3 4">NRRL Y-2026</strain>
    </source>
</reference>
<feature type="region of interest" description="Disordered" evidence="2">
    <location>
        <begin position="122"/>
        <end position="173"/>
    </location>
</feature>
<dbReference type="SUPFAM" id="SSF56837">
    <property type="entry name" value="Colicin"/>
    <property type="match status" value="1"/>
</dbReference>
<dbReference type="GeneID" id="30176528"/>
<proteinExistence type="predicted"/>
<dbReference type="RefSeq" id="XP_019017930.1">
    <property type="nucleotide sequence ID" value="XM_019159841.1"/>
</dbReference>
<gene>
    <name evidence="3" type="ORF">PICMEDRAFT_11784</name>
</gene>
<evidence type="ECO:0000313" key="4">
    <source>
        <dbReference type="Proteomes" id="UP000094455"/>
    </source>
</evidence>
<evidence type="ECO:0000313" key="3">
    <source>
        <dbReference type="EMBL" id="ODQ46817.1"/>
    </source>
</evidence>
<feature type="compositionally biased region" description="Polar residues" evidence="2">
    <location>
        <begin position="150"/>
        <end position="160"/>
    </location>
</feature>
<keyword evidence="1" id="KW-0175">Coiled coil</keyword>
<protein>
    <submittedName>
        <fullName evidence="3">Uncharacterized protein</fullName>
    </submittedName>
</protein>
<dbReference type="EMBL" id="KV454003">
    <property type="protein sequence ID" value="ODQ46817.1"/>
    <property type="molecule type" value="Genomic_DNA"/>
</dbReference>
<dbReference type="Proteomes" id="UP000094455">
    <property type="component" value="Unassembled WGS sequence"/>
</dbReference>
<dbReference type="OrthoDB" id="3998150at2759"/>
<keyword evidence="4" id="KW-1185">Reference proteome</keyword>
<name>A0A1E3NL02_9ASCO</name>
<feature type="coiled-coil region" evidence="1">
    <location>
        <begin position="284"/>
        <end position="311"/>
    </location>
</feature>
<accession>A0A1E3NL02</accession>
<dbReference type="AlphaFoldDB" id="A0A1E3NL02"/>
<evidence type="ECO:0000256" key="2">
    <source>
        <dbReference type="SAM" id="MobiDB-lite"/>
    </source>
</evidence>
<organism evidence="3 4">
    <name type="scientific">Pichia membranifaciens NRRL Y-2026</name>
    <dbReference type="NCBI Taxonomy" id="763406"/>
    <lineage>
        <taxon>Eukaryota</taxon>
        <taxon>Fungi</taxon>
        <taxon>Dikarya</taxon>
        <taxon>Ascomycota</taxon>
        <taxon>Saccharomycotina</taxon>
        <taxon>Pichiomycetes</taxon>
        <taxon>Pichiales</taxon>
        <taxon>Pichiaceae</taxon>
        <taxon>Pichia</taxon>
    </lineage>
</organism>
<sequence length="372" mass="41403">MGGQMGGWTAAVGFCASFPMPLGRWRKQKVSKRIVWETTAGAQSSDCLLETTTRMKKTNGSQQYVSKGNFGHDLSNSFSNMSLERGHGKKGEKSGVEANVYVHKLSESVPQTDVLYKRAAGGGGGSVTLPAPAMQDSETYNDADDEKDTGSNTGSESVSAESELGSSDVGERSSIPIRSLPEFEKIAKSLLRQIKASRSEAKQNRDLAQQLSNDLATVTQSSAGRKASAASDSLQNFENIISFYGKKFEDMDRASKENVSRMVELEDTFNNIQRFQSSVYQNHLKELDTQISEKNRELHELRRDYQQLEQWVLALFKEVGDRAKSWSNHEFVLTTNEISKSLKPPVKKSNLEMLYRYLVQFLYLEEAEEGSG</sequence>